<dbReference type="Pfam" id="PF02594">
    <property type="entry name" value="DUF167"/>
    <property type="match status" value="1"/>
</dbReference>
<proteinExistence type="inferred from homology"/>
<dbReference type="InterPro" id="IPR036591">
    <property type="entry name" value="YggU-like_sf"/>
</dbReference>
<protein>
    <submittedName>
        <fullName evidence="2">Uncharacterized protein</fullName>
    </submittedName>
</protein>
<dbReference type="InterPro" id="IPR003746">
    <property type="entry name" value="DUF167"/>
</dbReference>
<dbReference type="AlphaFoldDB" id="A0A382R4Y2"/>
<sequence length="90" mass="10034">MNKCVLEFKVIPGASTTELADLEGEMIRVRVAAPPEKGKANKELIRFLAKSLGIPKANIVVLSGETSRRKRMLVKGISKDQVMRDLQRKE</sequence>
<dbReference type="PANTHER" id="PTHR13420">
    <property type="entry name" value="UPF0235 PROTEIN C15ORF40"/>
    <property type="match status" value="1"/>
</dbReference>
<reference evidence="2" key="1">
    <citation type="submission" date="2018-05" db="EMBL/GenBank/DDBJ databases">
        <authorList>
            <person name="Lanie J.A."/>
            <person name="Ng W.-L."/>
            <person name="Kazmierczak K.M."/>
            <person name="Andrzejewski T.M."/>
            <person name="Davidsen T.M."/>
            <person name="Wayne K.J."/>
            <person name="Tettelin H."/>
            <person name="Glass J.I."/>
            <person name="Rusch D."/>
            <person name="Podicherti R."/>
            <person name="Tsui H.-C.T."/>
            <person name="Winkler M.E."/>
        </authorList>
    </citation>
    <scope>NUCLEOTIDE SEQUENCE</scope>
</reference>
<dbReference type="Gene3D" id="3.30.1200.10">
    <property type="entry name" value="YggU-like"/>
    <property type="match status" value="1"/>
</dbReference>
<name>A0A382R4Y2_9ZZZZ</name>
<dbReference type="PANTHER" id="PTHR13420:SF7">
    <property type="entry name" value="UPF0235 PROTEIN C15ORF40"/>
    <property type="match status" value="1"/>
</dbReference>
<organism evidence="2">
    <name type="scientific">marine metagenome</name>
    <dbReference type="NCBI Taxonomy" id="408172"/>
    <lineage>
        <taxon>unclassified sequences</taxon>
        <taxon>metagenomes</taxon>
        <taxon>ecological metagenomes</taxon>
    </lineage>
</organism>
<dbReference type="SUPFAM" id="SSF69786">
    <property type="entry name" value="YggU-like"/>
    <property type="match status" value="1"/>
</dbReference>
<dbReference type="SMART" id="SM01152">
    <property type="entry name" value="DUF167"/>
    <property type="match status" value="1"/>
</dbReference>
<evidence type="ECO:0000256" key="1">
    <source>
        <dbReference type="ARBA" id="ARBA00010364"/>
    </source>
</evidence>
<accession>A0A382R4Y2</accession>
<comment type="similarity">
    <text evidence="1">Belongs to the UPF0235 family.</text>
</comment>
<gene>
    <name evidence="2" type="ORF">METZ01_LOCUS345647</name>
</gene>
<evidence type="ECO:0000313" key="2">
    <source>
        <dbReference type="EMBL" id="SVC92793.1"/>
    </source>
</evidence>
<dbReference type="NCBIfam" id="TIGR00251">
    <property type="entry name" value="DUF167 family protein"/>
    <property type="match status" value="1"/>
</dbReference>
<dbReference type="GO" id="GO:0005737">
    <property type="term" value="C:cytoplasm"/>
    <property type="evidence" value="ECO:0007669"/>
    <property type="project" value="TreeGrafter"/>
</dbReference>
<dbReference type="HAMAP" id="MF_00634">
    <property type="entry name" value="UPF0235"/>
    <property type="match status" value="1"/>
</dbReference>
<dbReference type="EMBL" id="UINC01119169">
    <property type="protein sequence ID" value="SVC92793.1"/>
    <property type="molecule type" value="Genomic_DNA"/>
</dbReference>